<evidence type="ECO:0000313" key="2">
    <source>
        <dbReference type="Proteomes" id="UP000315010"/>
    </source>
</evidence>
<evidence type="ECO:0000313" key="1">
    <source>
        <dbReference type="EMBL" id="TWT76463.1"/>
    </source>
</evidence>
<dbReference type="EMBL" id="SJPJ01000002">
    <property type="protein sequence ID" value="TWT76463.1"/>
    <property type="molecule type" value="Genomic_DNA"/>
</dbReference>
<comment type="caution">
    <text evidence="1">The sequence shown here is derived from an EMBL/GenBank/DDBJ whole genome shotgun (WGS) entry which is preliminary data.</text>
</comment>
<gene>
    <name evidence="1" type="ORF">CA13_69570</name>
</gene>
<protein>
    <submittedName>
        <fullName evidence="1">Uncharacterized protein</fullName>
    </submittedName>
</protein>
<sequence>MIDRSEQYVEADTPWPIPLRWPVGRECVRKWPCIFMCKDGVAGVRGKGLRKVFEQSLSVVVRQLSPVSILYASGNCPQQFQACRWMLLLH</sequence>
<dbReference type="AlphaFoldDB" id="A0A5C5YNK0"/>
<organism evidence="1 2">
    <name type="scientific">Novipirellula herctigrandis</name>
    <dbReference type="NCBI Taxonomy" id="2527986"/>
    <lineage>
        <taxon>Bacteria</taxon>
        <taxon>Pseudomonadati</taxon>
        <taxon>Planctomycetota</taxon>
        <taxon>Planctomycetia</taxon>
        <taxon>Pirellulales</taxon>
        <taxon>Pirellulaceae</taxon>
        <taxon>Novipirellula</taxon>
    </lineage>
</organism>
<accession>A0A5C5YNK0</accession>
<dbReference type="Proteomes" id="UP000315010">
    <property type="component" value="Unassembled WGS sequence"/>
</dbReference>
<reference evidence="1 2" key="1">
    <citation type="submission" date="2019-02" db="EMBL/GenBank/DDBJ databases">
        <title>Deep-cultivation of Planctomycetes and their phenomic and genomic characterization uncovers novel biology.</title>
        <authorList>
            <person name="Wiegand S."/>
            <person name="Jogler M."/>
            <person name="Boedeker C."/>
            <person name="Pinto D."/>
            <person name="Vollmers J."/>
            <person name="Rivas-Marin E."/>
            <person name="Kohn T."/>
            <person name="Peeters S.H."/>
            <person name="Heuer A."/>
            <person name="Rast P."/>
            <person name="Oberbeckmann S."/>
            <person name="Bunk B."/>
            <person name="Jeske O."/>
            <person name="Meyerdierks A."/>
            <person name="Storesund J.E."/>
            <person name="Kallscheuer N."/>
            <person name="Luecker S."/>
            <person name="Lage O.M."/>
            <person name="Pohl T."/>
            <person name="Merkel B.J."/>
            <person name="Hornburger P."/>
            <person name="Mueller R.-W."/>
            <person name="Bruemmer F."/>
            <person name="Labrenz M."/>
            <person name="Spormann A.M."/>
            <person name="Op Den Camp H."/>
            <person name="Overmann J."/>
            <person name="Amann R."/>
            <person name="Jetten M.S.M."/>
            <person name="Mascher T."/>
            <person name="Medema M.H."/>
            <person name="Devos D.P."/>
            <person name="Kaster A.-K."/>
            <person name="Ovreas L."/>
            <person name="Rohde M."/>
            <person name="Galperin M.Y."/>
            <person name="Jogler C."/>
        </authorList>
    </citation>
    <scope>NUCLEOTIDE SEQUENCE [LARGE SCALE GENOMIC DNA]</scope>
    <source>
        <strain evidence="1 2">CA13</strain>
    </source>
</reference>
<proteinExistence type="predicted"/>
<name>A0A5C5YNK0_9BACT</name>
<keyword evidence="2" id="KW-1185">Reference proteome</keyword>